<keyword evidence="3" id="KW-1185">Reference proteome</keyword>
<evidence type="ECO:0000313" key="2">
    <source>
        <dbReference type="EMBL" id="UWP79373.1"/>
    </source>
</evidence>
<reference evidence="2" key="1">
    <citation type="submission" date="2021-04" db="EMBL/GenBank/DDBJ databases">
        <authorList>
            <person name="Hartkoorn R.C."/>
            <person name="Beaudoing E."/>
            <person name="Hot D."/>
        </authorList>
    </citation>
    <scope>NUCLEOTIDE SEQUENCE</scope>
    <source>
        <strain evidence="2">NRRL B-16292</strain>
    </source>
</reference>
<dbReference type="EMBL" id="CP073720">
    <property type="protein sequence ID" value="UWP79373.1"/>
    <property type="molecule type" value="Genomic_DNA"/>
</dbReference>
<proteinExistence type="predicted"/>
<dbReference type="RefSeq" id="WP_259857063.1">
    <property type="nucleotide sequence ID" value="NZ_BAAAST010000090.1"/>
</dbReference>
<dbReference type="Proteomes" id="UP001059617">
    <property type="component" value="Chromosome"/>
</dbReference>
<feature type="transmembrane region" description="Helical" evidence="1">
    <location>
        <begin position="379"/>
        <end position="399"/>
    </location>
</feature>
<evidence type="ECO:0000313" key="3">
    <source>
        <dbReference type="Proteomes" id="UP001059617"/>
    </source>
</evidence>
<keyword evidence="1" id="KW-1133">Transmembrane helix</keyword>
<feature type="transmembrane region" description="Helical" evidence="1">
    <location>
        <begin position="243"/>
        <end position="265"/>
    </location>
</feature>
<reference evidence="2" key="2">
    <citation type="submission" date="2022-09" db="EMBL/GenBank/DDBJ databases">
        <title>Biosynthetic gene clusters of Dactylosporangioum fulvum.</title>
        <authorList>
            <person name="Caradec T."/>
        </authorList>
    </citation>
    <scope>NUCLEOTIDE SEQUENCE</scope>
    <source>
        <strain evidence="2">NRRL B-16292</strain>
    </source>
</reference>
<gene>
    <name evidence="2" type="ORF">Dfulv_29920</name>
</gene>
<feature type="transmembrane region" description="Helical" evidence="1">
    <location>
        <begin position="216"/>
        <end position="237"/>
    </location>
</feature>
<name>A0ABY5VNX4_9ACTN</name>
<keyword evidence="1" id="KW-0812">Transmembrane</keyword>
<organism evidence="2 3">
    <name type="scientific">Dactylosporangium fulvum</name>
    <dbReference type="NCBI Taxonomy" id="53359"/>
    <lineage>
        <taxon>Bacteria</taxon>
        <taxon>Bacillati</taxon>
        <taxon>Actinomycetota</taxon>
        <taxon>Actinomycetes</taxon>
        <taxon>Micromonosporales</taxon>
        <taxon>Micromonosporaceae</taxon>
        <taxon>Dactylosporangium</taxon>
    </lineage>
</organism>
<accession>A0ABY5VNX4</accession>
<protein>
    <submittedName>
        <fullName evidence="2">Uncharacterized protein</fullName>
    </submittedName>
</protein>
<keyword evidence="1" id="KW-0472">Membrane</keyword>
<feature type="transmembrane region" description="Helical" evidence="1">
    <location>
        <begin position="405"/>
        <end position="430"/>
    </location>
</feature>
<sequence>MTTPVTTNVAQDDAQVGVQAQAVHGNITVYQVAPDAPPVERFSIGVRYLDARMPTRARELIEDAAAQGYETDEVRFHQLLALLSGRTLRQLGTEDLNQLSSICDTIAHLNGTDEWTAGLRAILRLLSSLNTADTELVVKEVEALGPRQRNKIFDHLGVLLEGPLEDRMWHHSIERARAGQLAHDRRERVWMFFHPAPARPRVRAVRPALIPMREQLRTVICAAGFVTAAGTVGWLLLQHGQAPAILAFLLSVAGVAAVIVGGGDLHFRRERLRAKDAAFAPPQQRRAQAASGGFAGQVDGLFTKYFARYVPDGTDRSTWVTRTAGIRRQLRDELVEIYREQPVDAERIAWLVRYLVGDVRQRWEHGTMTAYRAELRAPLSAKALFAGGLLAAVTGGLWMTPTAVLAAPLRGTVCVLLAVACGVIGVRTWFRIASERQRERADRIELEQEFTARWEAYERWKEKLSRRPSDAEMASWLECDRKLLVDQAMRLYRLRPSHVIAHAFIEAPARSDKKARVRSGPWRYSRYRLLLFLLTDDGVRQVDINLDFTTGSSTTTQRLNYRFDAVAAVRIDGVAIQQQTFELTLVNGAPIRVRVTESSTGTLEPGEDPETLSQVALDASGLTHTLNILEGVAAEGKEWIRHQRRRADERLTELTETVRDLID</sequence>
<evidence type="ECO:0000256" key="1">
    <source>
        <dbReference type="SAM" id="Phobius"/>
    </source>
</evidence>